<evidence type="ECO:0000313" key="2">
    <source>
        <dbReference type="EMBL" id="EEY56025.1"/>
    </source>
</evidence>
<keyword evidence="1" id="KW-1133">Transmembrane helix</keyword>
<reference evidence="3" key="1">
    <citation type="journal article" date="2009" name="Nature">
        <title>Genome sequence and analysis of the Irish potato famine pathogen Phytophthora infestans.</title>
        <authorList>
            <consortium name="The Broad Institute Genome Sequencing Platform"/>
            <person name="Haas B.J."/>
            <person name="Kamoun S."/>
            <person name="Zody M.C."/>
            <person name="Jiang R.H."/>
            <person name="Handsaker R.E."/>
            <person name="Cano L.M."/>
            <person name="Grabherr M."/>
            <person name="Kodira C.D."/>
            <person name="Raffaele S."/>
            <person name="Torto-Alalibo T."/>
            <person name="Bozkurt T.O."/>
            <person name="Ah-Fong A.M."/>
            <person name="Alvarado L."/>
            <person name="Anderson V.L."/>
            <person name="Armstrong M.R."/>
            <person name="Avrova A."/>
            <person name="Baxter L."/>
            <person name="Beynon J."/>
            <person name="Boevink P.C."/>
            <person name="Bollmann S.R."/>
            <person name="Bos J.I."/>
            <person name="Bulone V."/>
            <person name="Cai G."/>
            <person name="Cakir C."/>
            <person name="Carrington J.C."/>
            <person name="Chawner M."/>
            <person name="Conti L."/>
            <person name="Costanzo S."/>
            <person name="Ewan R."/>
            <person name="Fahlgren N."/>
            <person name="Fischbach M.A."/>
            <person name="Fugelstad J."/>
            <person name="Gilroy E.M."/>
            <person name="Gnerre S."/>
            <person name="Green P.J."/>
            <person name="Grenville-Briggs L.J."/>
            <person name="Griffith J."/>
            <person name="Grunwald N.J."/>
            <person name="Horn K."/>
            <person name="Horner N.R."/>
            <person name="Hu C.H."/>
            <person name="Huitema E."/>
            <person name="Jeong D.H."/>
            <person name="Jones A.M."/>
            <person name="Jones J.D."/>
            <person name="Jones R.W."/>
            <person name="Karlsson E.K."/>
            <person name="Kunjeti S.G."/>
            <person name="Lamour K."/>
            <person name="Liu Z."/>
            <person name="Ma L."/>
            <person name="Maclean D."/>
            <person name="Chibucos M.C."/>
            <person name="McDonald H."/>
            <person name="McWalters J."/>
            <person name="Meijer H.J."/>
            <person name="Morgan W."/>
            <person name="Morris P.F."/>
            <person name="Munro C.A."/>
            <person name="O'Neill K."/>
            <person name="Ospina-Giraldo M."/>
            <person name="Pinzon A."/>
            <person name="Pritchard L."/>
            <person name="Ramsahoye B."/>
            <person name="Ren Q."/>
            <person name="Restrepo S."/>
            <person name="Roy S."/>
            <person name="Sadanandom A."/>
            <person name="Savidor A."/>
            <person name="Schornack S."/>
            <person name="Schwartz D.C."/>
            <person name="Schumann U.D."/>
            <person name="Schwessinger B."/>
            <person name="Seyer L."/>
            <person name="Sharpe T."/>
            <person name="Silvar C."/>
            <person name="Song J."/>
            <person name="Studholme D.J."/>
            <person name="Sykes S."/>
            <person name="Thines M."/>
            <person name="van de Vondervoort P.J."/>
            <person name="Phuntumart V."/>
            <person name="Wawra S."/>
            <person name="Weide R."/>
            <person name="Win J."/>
            <person name="Young C."/>
            <person name="Zhou S."/>
            <person name="Fry W."/>
            <person name="Meyers B.C."/>
            <person name="van West P."/>
            <person name="Ristaino J."/>
            <person name="Govers F."/>
            <person name="Birch P.R."/>
            <person name="Whisson S.C."/>
            <person name="Judelson H.S."/>
            <person name="Nusbaum C."/>
        </authorList>
    </citation>
    <scope>NUCLEOTIDE SEQUENCE [LARGE SCALE GENOMIC DNA]</scope>
    <source>
        <strain evidence="3">T30-4</strain>
    </source>
</reference>
<protein>
    <recommendedName>
        <fullName evidence="4">Transmembrane protein</fullName>
    </recommendedName>
</protein>
<keyword evidence="3" id="KW-1185">Reference proteome</keyword>
<dbReference type="Proteomes" id="UP000006643">
    <property type="component" value="Unassembled WGS sequence"/>
</dbReference>
<dbReference type="eggNOG" id="ENOG502SKK0">
    <property type="taxonomic scope" value="Eukaryota"/>
</dbReference>
<feature type="transmembrane region" description="Helical" evidence="1">
    <location>
        <begin position="228"/>
        <end position="250"/>
    </location>
</feature>
<dbReference type="KEGG" id="pif:PITG_08775"/>
<proteinExistence type="predicted"/>
<dbReference type="HOGENOM" id="CLU_887379_0_0_1"/>
<evidence type="ECO:0000313" key="3">
    <source>
        <dbReference type="Proteomes" id="UP000006643"/>
    </source>
</evidence>
<dbReference type="VEuPathDB" id="FungiDB:PITG_08775"/>
<dbReference type="OrthoDB" id="125303at2759"/>
<evidence type="ECO:0000256" key="1">
    <source>
        <dbReference type="SAM" id="Phobius"/>
    </source>
</evidence>
<evidence type="ECO:0008006" key="4">
    <source>
        <dbReference type="Google" id="ProtNLM"/>
    </source>
</evidence>
<dbReference type="GeneID" id="9461904"/>
<dbReference type="RefSeq" id="XP_002902855.1">
    <property type="nucleotide sequence ID" value="XM_002902809.1"/>
</dbReference>
<sequence length="315" mass="34150">METNKTSSDSNSTELDDDDSLGVCLNGGVCSTLSSESWVSCNSPRGFELTQLWSAMENVTMLCSSCNASFTLTRGQVMMFRVPEPLRVGVGLRLTLQSAEKVTGGVTPSVYVSEVLPRSLYDFTYISLASDDPSTKSQAVDIPNSSFSGDFWVVVHTDYPSTNGTTQLTVASSTSARRRRLRGNDVSSFQLVAEQYETSDADSSSSLLTDQSFGRAIFSWVFRSPAGIAVFTFAVTLLVIALCFCVYRVARAPENQDKVLARLYPPISGRGGRPTPGSAKRATGAVVMDINDFNEQPQCSKETIEHRSDTSILEG</sequence>
<gene>
    <name evidence="2" type="ORF">PITG_08775</name>
</gene>
<dbReference type="EMBL" id="DS028133">
    <property type="protein sequence ID" value="EEY56025.1"/>
    <property type="molecule type" value="Genomic_DNA"/>
</dbReference>
<dbReference type="AlphaFoldDB" id="D0ND68"/>
<accession>D0ND68</accession>
<name>D0ND68_PHYIT</name>
<dbReference type="OMA" id="CSSCMAN"/>
<keyword evidence="1" id="KW-0472">Membrane</keyword>
<dbReference type="STRING" id="403677.D0ND68"/>
<organism evidence="2 3">
    <name type="scientific">Phytophthora infestans (strain T30-4)</name>
    <name type="common">Potato late blight agent</name>
    <dbReference type="NCBI Taxonomy" id="403677"/>
    <lineage>
        <taxon>Eukaryota</taxon>
        <taxon>Sar</taxon>
        <taxon>Stramenopiles</taxon>
        <taxon>Oomycota</taxon>
        <taxon>Peronosporomycetes</taxon>
        <taxon>Peronosporales</taxon>
        <taxon>Peronosporaceae</taxon>
        <taxon>Phytophthora</taxon>
    </lineage>
</organism>
<dbReference type="InParanoid" id="D0ND68"/>
<keyword evidence="1" id="KW-0812">Transmembrane</keyword>